<gene>
    <name evidence="1" type="ORF">Egran_04130</name>
</gene>
<accession>A0A232LWC8</accession>
<dbReference type="Proteomes" id="UP000243515">
    <property type="component" value="Unassembled WGS sequence"/>
</dbReference>
<feature type="non-terminal residue" evidence="1">
    <location>
        <position position="242"/>
    </location>
</feature>
<dbReference type="OrthoDB" id="4503105at2759"/>
<organism evidence="1 2">
    <name type="scientific">Elaphomyces granulatus</name>
    <dbReference type="NCBI Taxonomy" id="519963"/>
    <lineage>
        <taxon>Eukaryota</taxon>
        <taxon>Fungi</taxon>
        <taxon>Dikarya</taxon>
        <taxon>Ascomycota</taxon>
        <taxon>Pezizomycotina</taxon>
        <taxon>Eurotiomycetes</taxon>
        <taxon>Eurotiomycetidae</taxon>
        <taxon>Eurotiales</taxon>
        <taxon>Elaphomycetaceae</taxon>
        <taxon>Elaphomyces</taxon>
    </lineage>
</organism>
<evidence type="ECO:0000313" key="2">
    <source>
        <dbReference type="Proteomes" id="UP000243515"/>
    </source>
</evidence>
<keyword evidence="2" id="KW-1185">Reference proteome</keyword>
<name>A0A232LWC8_9EURO</name>
<proteinExistence type="predicted"/>
<dbReference type="AlphaFoldDB" id="A0A232LWC8"/>
<reference evidence="1 2" key="1">
    <citation type="journal article" date="2015" name="Environ. Microbiol.">
        <title>Metagenome sequence of Elaphomyces granulatus from sporocarp tissue reveals Ascomycota ectomycorrhizal fingerprints of genome expansion and a Proteobacteria-rich microbiome.</title>
        <authorList>
            <person name="Quandt C.A."/>
            <person name="Kohler A."/>
            <person name="Hesse C.N."/>
            <person name="Sharpton T.J."/>
            <person name="Martin F."/>
            <person name="Spatafora J.W."/>
        </authorList>
    </citation>
    <scope>NUCLEOTIDE SEQUENCE [LARGE SCALE GENOMIC DNA]</scope>
    <source>
        <strain evidence="1 2">OSC145934</strain>
    </source>
</reference>
<comment type="caution">
    <text evidence="1">The sequence shown here is derived from an EMBL/GenBank/DDBJ whole genome shotgun (WGS) entry which is preliminary data.</text>
</comment>
<sequence>MSSNRVSRADIIGPHDDNFQQMLIDGGVYPIYYKYMDPDGPQKPNNLDEVVQRLSQPQPAISSTVSDHDFREYANAIWHACKDNAVKASVIPMFLRAIGSSDIAQKNVLFNNLTSPADSLKEEDLGKAKSDFYYGCQPEQVNANVRKTLSRHIVPSSLTNLPIAPNFFIEANEQRGLSQVAERQAWYNGVIGARAMHSLHSYNHEPVYDNKIYTLSAIYDSDGWLGVYGHSMAQPNGPETRP</sequence>
<dbReference type="EMBL" id="NPHW01004314">
    <property type="protein sequence ID" value="OXV08107.1"/>
    <property type="molecule type" value="Genomic_DNA"/>
</dbReference>
<protein>
    <submittedName>
        <fullName evidence="1">Uncharacterized protein</fullName>
    </submittedName>
</protein>
<evidence type="ECO:0000313" key="1">
    <source>
        <dbReference type="EMBL" id="OXV08107.1"/>
    </source>
</evidence>